<organism evidence="6 7">
    <name type="scientific">Helicobacter mastomyrinus</name>
    <dbReference type="NCBI Taxonomy" id="287948"/>
    <lineage>
        <taxon>Bacteria</taxon>
        <taxon>Pseudomonadati</taxon>
        <taxon>Campylobacterota</taxon>
        <taxon>Epsilonproteobacteria</taxon>
        <taxon>Campylobacterales</taxon>
        <taxon>Helicobacteraceae</taxon>
        <taxon>Helicobacter</taxon>
    </lineage>
</organism>
<dbReference type="SUPFAM" id="SSF63411">
    <property type="entry name" value="LuxS/MPP-like metallohydrolase"/>
    <property type="match status" value="2"/>
</dbReference>
<proteinExistence type="inferred from homology"/>
<name>A0ABZ3F5Q2_9HELI</name>
<dbReference type="InterPro" id="IPR001431">
    <property type="entry name" value="Pept_M16_Zn_BS"/>
</dbReference>
<protein>
    <submittedName>
        <fullName evidence="6">Pitrilysin family protein</fullName>
    </submittedName>
</protein>
<gene>
    <name evidence="6" type="ORF">V3I05_02180</name>
</gene>
<comment type="cofactor">
    <cofactor evidence="1">
        <name>Zn(2+)</name>
        <dbReference type="ChEBI" id="CHEBI:29105"/>
    </cofactor>
</comment>
<evidence type="ECO:0000259" key="4">
    <source>
        <dbReference type="Pfam" id="PF00675"/>
    </source>
</evidence>
<comment type="similarity">
    <text evidence="2 3">Belongs to the peptidase M16 family.</text>
</comment>
<dbReference type="InterPro" id="IPR011765">
    <property type="entry name" value="Pept_M16_N"/>
</dbReference>
<evidence type="ECO:0000259" key="5">
    <source>
        <dbReference type="Pfam" id="PF05193"/>
    </source>
</evidence>
<dbReference type="Gene3D" id="3.30.830.10">
    <property type="entry name" value="Metalloenzyme, LuxS/M16 peptidase-like"/>
    <property type="match status" value="2"/>
</dbReference>
<evidence type="ECO:0000313" key="6">
    <source>
        <dbReference type="EMBL" id="XAM18509.1"/>
    </source>
</evidence>
<accession>A0ABZ3F5Q2</accession>
<keyword evidence="7" id="KW-1185">Reference proteome</keyword>
<evidence type="ECO:0000256" key="2">
    <source>
        <dbReference type="ARBA" id="ARBA00007261"/>
    </source>
</evidence>
<dbReference type="PANTHER" id="PTHR11851">
    <property type="entry name" value="METALLOPROTEASE"/>
    <property type="match status" value="1"/>
</dbReference>
<sequence length="440" mass="49586">MSISHIFNSPSSLSVFTPSALPKYYTKTLENGLQIVVVSLNNQSNVIETNVFYKVGSRNEVMGKSGIAHMLEHLSFKSTKNLKAGEFDEIVKGFGGVNNASTSFDYTRYFIKSSTENLDKSLALFAELMSNLSLKEDEFLPERNVVAEERLWRTDNSPMGYLYFRFFNTAFVYHPYHWTPIGFMEDIQSWQIADIASFYHTYYQPQNAIILVSGDVNPNEVFESATKHFAPLKNTVPIPEVKTKEPRQDGIRRSIVKKDSQVEFLAMGYKIPNFLSKDQVALSAIGDILSGGKSSILSKELVDKQQIASSVYAYNMELKDDGVFLIMATAKQGIKAESIEKEVYKVLENLKQGKITQEELEKVKINTRASFIYGLENASSVAGLFGSYLVRGDISPLLSYERDINALSIDKIKEVANKYFVEDSLNVVILRDKDKSEAQE</sequence>
<dbReference type="Proteomes" id="UP001434737">
    <property type="component" value="Chromosome"/>
</dbReference>
<dbReference type="PROSITE" id="PS00143">
    <property type="entry name" value="INSULINASE"/>
    <property type="match status" value="1"/>
</dbReference>
<dbReference type="InterPro" id="IPR050361">
    <property type="entry name" value="MPP/UQCRC_Complex"/>
</dbReference>
<evidence type="ECO:0000313" key="7">
    <source>
        <dbReference type="Proteomes" id="UP001434737"/>
    </source>
</evidence>
<feature type="domain" description="Peptidase M16 C-terminal" evidence="5">
    <location>
        <begin position="191"/>
        <end position="365"/>
    </location>
</feature>
<evidence type="ECO:0000256" key="3">
    <source>
        <dbReference type="RuleBase" id="RU004447"/>
    </source>
</evidence>
<dbReference type="InterPro" id="IPR011249">
    <property type="entry name" value="Metalloenz_LuxS/M16"/>
</dbReference>
<dbReference type="EMBL" id="CP145316">
    <property type="protein sequence ID" value="XAM18509.1"/>
    <property type="molecule type" value="Genomic_DNA"/>
</dbReference>
<dbReference type="PANTHER" id="PTHR11851:SF49">
    <property type="entry name" value="MITOCHONDRIAL-PROCESSING PEPTIDASE SUBUNIT ALPHA"/>
    <property type="match status" value="1"/>
</dbReference>
<evidence type="ECO:0000256" key="1">
    <source>
        <dbReference type="ARBA" id="ARBA00001947"/>
    </source>
</evidence>
<dbReference type="Pfam" id="PF00675">
    <property type="entry name" value="Peptidase_M16"/>
    <property type="match status" value="1"/>
</dbReference>
<dbReference type="InterPro" id="IPR007863">
    <property type="entry name" value="Peptidase_M16_C"/>
</dbReference>
<reference evidence="6 7" key="1">
    <citation type="submission" date="2024-02" db="EMBL/GenBank/DDBJ databases">
        <title>Genome and pathogenicity analysis of Helicobacter mastomyrinus isolated from mice.</title>
        <authorList>
            <person name="Zhu L."/>
        </authorList>
    </citation>
    <scope>NUCLEOTIDE SEQUENCE [LARGE SCALE GENOMIC DNA]</scope>
    <source>
        <strain evidence="6 7">Hm-17</strain>
    </source>
</reference>
<feature type="domain" description="Peptidase M16 N-terminal" evidence="4">
    <location>
        <begin position="37"/>
        <end position="150"/>
    </location>
</feature>
<dbReference type="Pfam" id="PF05193">
    <property type="entry name" value="Peptidase_M16_C"/>
    <property type="match status" value="1"/>
</dbReference>